<dbReference type="PROSITE" id="PS00731">
    <property type="entry name" value="AP_NUCLEASE_F2_3"/>
    <property type="match status" value="1"/>
</dbReference>
<evidence type="ECO:0000256" key="5">
    <source>
        <dbReference type="ARBA" id="ARBA00022833"/>
    </source>
</evidence>
<dbReference type="GO" id="GO:0008270">
    <property type="term" value="F:zinc ion binding"/>
    <property type="evidence" value="ECO:0007669"/>
    <property type="project" value="UniProtKB-UniRule"/>
</dbReference>
<dbReference type="InterPro" id="IPR018246">
    <property type="entry name" value="AP_endonuc_F2_Zn_BS"/>
</dbReference>
<dbReference type="GO" id="GO:0006284">
    <property type="term" value="P:base-excision repair"/>
    <property type="evidence" value="ECO:0007669"/>
    <property type="project" value="TreeGrafter"/>
</dbReference>
<dbReference type="PROSITE" id="PS00730">
    <property type="entry name" value="AP_NUCLEASE_F2_2"/>
    <property type="match status" value="1"/>
</dbReference>
<comment type="catalytic activity">
    <reaction evidence="7">
        <text>Endonucleolytic cleavage to 5'-phosphooligonucleotide end-products.</text>
        <dbReference type="EC" id="3.1.21.2"/>
    </reaction>
</comment>
<evidence type="ECO:0000256" key="1">
    <source>
        <dbReference type="ARBA" id="ARBA00005340"/>
    </source>
</evidence>
<dbReference type="InterPro" id="IPR001719">
    <property type="entry name" value="AP_endonuc_2"/>
</dbReference>
<keyword evidence="7" id="KW-0540">Nuclease</keyword>
<keyword evidence="7 9" id="KW-0255">Endonuclease</keyword>
<dbReference type="FunFam" id="3.20.20.150:FF:000001">
    <property type="entry name" value="Probable endonuclease 4"/>
    <property type="match status" value="1"/>
</dbReference>
<evidence type="ECO:0000256" key="3">
    <source>
        <dbReference type="ARBA" id="ARBA00022763"/>
    </source>
</evidence>
<dbReference type="Gene3D" id="3.20.20.150">
    <property type="entry name" value="Divalent-metal-dependent TIM barrel enzymes"/>
    <property type="match status" value="1"/>
</dbReference>
<dbReference type="GO" id="GO:0003906">
    <property type="term" value="F:DNA-(apurinic or apyrimidinic site) endonuclease activity"/>
    <property type="evidence" value="ECO:0007669"/>
    <property type="project" value="TreeGrafter"/>
</dbReference>
<dbReference type="EMBL" id="CADCWP010000138">
    <property type="protein sequence ID" value="CAA9572506.1"/>
    <property type="molecule type" value="Genomic_DNA"/>
</dbReference>
<gene>
    <name evidence="7" type="primary">nfo</name>
    <name evidence="9" type="ORF">AVDCRST_MAG86-1812</name>
</gene>
<feature type="binding site" evidence="7">
    <location>
        <position position="177"/>
    </location>
    <ligand>
        <name>Zn(2+)</name>
        <dbReference type="ChEBI" id="CHEBI:29105"/>
        <label>2</label>
    </ligand>
</feature>
<dbReference type="InterPro" id="IPR036237">
    <property type="entry name" value="Xyl_isomerase-like_sf"/>
</dbReference>
<keyword evidence="2 7" id="KW-0479">Metal-binding</keyword>
<dbReference type="InterPro" id="IPR013022">
    <property type="entry name" value="Xyl_isomerase-like_TIM-brl"/>
</dbReference>
<dbReference type="PANTHER" id="PTHR21445">
    <property type="entry name" value="ENDONUCLEASE IV ENDODEOXYRIBONUCLEASE IV"/>
    <property type="match status" value="1"/>
</dbReference>
<dbReference type="NCBIfam" id="TIGR00587">
    <property type="entry name" value="nfo"/>
    <property type="match status" value="1"/>
</dbReference>
<dbReference type="PANTHER" id="PTHR21445:SF0">
    <property type="entry name" value="APURINIC-APYRIMIDINIC ENDONUCLEASE"/>
    <property type="match status" value="1"/>
</dbReference>
<feature type="binding site" evidence="7">
    <location>
        <position position="214"/>
    </location>
    <ligand>
        <name>Zn(2+)</name>
        <dbReference type="ChEBI" id="CHEBI:29105"/>
        <label>2</label>
    </ligand>
</feature>
<feature type="binding site" evidence="7">
    <location>
        <position position="67"/>
    </location>
    <ligand>
        <name>Zn(2+)</name>
        <dbReference type="ChEBI" id="CHEBI:29105"/>
        <label>1</label>
    </ligand>
</feature>
<comment type="similarity">
    <text evidence="1 7">Belongs to the AP endonuclease 2 family.</text>
</comment>
<comment type="function">
    <text evidence="7">Endonuclease IV plays a role in DNA repair. It cleaves phosphodiester bonds at apurinic or apyrimidinic (AP) sites, generating a 3'-hydroxyl group and a 5'-terminal sugar phosphate.</text>
</comment>
<reference evidence="9" key="1">
    <citation type="submission" date="2020-02" db="EMBL/GenBank/DDBJ databases">
        <authorList>
            <person name="Meier V. D."/>
        </authorList>
    </citation>
    <scope>NUCLEOTIDE SEQUENCE</scope>
    <source>
        <strain evidence="9">AVDCRST_MAG86</strain>
    </source>
</reference>
<keyword evidence="5 7" id="KW-0862">Zinc</keyword>
<evidence type="ECO:0000256" key="2">
    <source>
        <dbReference type="ARBA" id="ARBA00022723"/>
    </source>
</evidence>
<evidence type="ECO:0000256" key="7">
    <source>
        <dbReference type="HAMAP-Rule" id="MF_00152"/>
    </source>
</evidence>
<feature type="binding site" evidence="7">
    <location>
        <position position="259"/>
    </location>
    <ligand>
        <name>Zn(2+)</name>
        <dbReference type="ChEBI" id="CHEBI:29105"/>
        <label>2</label>
    </ligand>
</feature>
<dbReference type="Pfam" id="PF01261">
    <property type="entry name" value="AP_endonuc_2"/>
    <property type="match status" value="1"/>
</dbReference>
<dbReference type="GO" id="GO:0003677">
    <property type="term" value="F:DNA binding"/>
    <property type="evidence" value="ECO:0007669"/>
    <property type="project" value="InterPro"/>
</dbReference>
<evidence type="ECO:0000313" key="9">
    <source>
        <dbReference type="EMBL" id="CAA9572506.1"/>
    </source>
</evidence>
<feature type="binding site" evidence="7">
    <location>
        <position position="107"/>
    </location>
    <ligand>
        <name>Zn(2+)</name>
        <dbReference type="ChEBI" id="CHEBI:29105"/>
        <label>1</label>
    </ligand>
</feature>
<feature type="binding site" evidence="7">
    <location>
        <position position="180"/>
    </location>
    <ligand>
        <name>Zn(2+)</name>
        <dbReference type="ChEBI" id="CHEBI:29105"/>
        <label>3</label>
    </ligand>
</feature>
<accession>A0A6J4V938</accession>
<comment type="cofactor">
    <cofactor evidence="7">
        <name>Zn(2+)</name>
        <dbReference type="ChEBI" id="CHEBI:29105"/>
    </cofactor>
    <text evidence="7">Binds 3 Zn(2+) ions.</text>
</comment>
<feature type="binding site" evidence="7">
    <location>
        <position position="143"/>
    </location>
    <ligand>
        <name>Zn(2+)</name>
        <dbReference type="ChEBI" id="CHEBI:29105"/>
        <label>2</label>
    </ligand>
</feature>
<protein>
    <recommendedName>
        <fullName evidence="7">Probable endonuclease 4</fullName>
        <ecNumber evidence="7">3.1.21.2</ecNumber>
    </recommendedName>
    <alternativeName>
        <fullName evidence="7">Endodeoxyribonuclease IV</fullName>
    </alternativeName>
    <alternativeName>
        <fullName evidence="7">Endonuclease IV</fullName>
    </alternativeName>
</protein>
<dbReference type="CDD" id="cd00019">
    <property type="entry name" value="AP2Ec"/>
    <property type="match status" value="1"/>
</dbReference>
<name>A0A6J4V938_9DEIN</name>
<dbReference type="SUPFAM" id="SSF51658">
    <property type="entry name" value="Xylose isomerase-like"/>
    <property type="match status" value="1"/>
</dbReference>
<dbReference type="GO" id="GO:0008833">
    <property type="term" value="F:deoxyribonuclease IV (phage-T4-induced) activity"/>
    <property type="evidence" value="ECO:0007669"/>
    <property type="project" value="UniProtKB-UniRule"/>
</dbReference>
<organism evidence="9">
    <name type="scientific">uncultured Truepera sp</name>
    <dbReference type="NCBI Taxonomy" id="543023"/>
    <lineage>
        <taxon>Bacteria</taxon>
        <taxon>Thermotogati</taxon>
        <taxon>Deinococcota</taxon>
        <taxon>Deinococci</taxon>
        <taxon>Trueperales</taxon>
        <taxon>Trueperaceae</taxon>
        <taxon>Truepera</taxon>
        <taxon>environmental samples</taxon>
    </lineage>
</organism>
<evidence type="ECO:0000259" key="8">
    <source>
        <dbReference type="Pfam" id="PF01261"/>
    </source>
</evidence>
<proteinExistence type="inferred from homology"/>
<evidence type="ECO:0000256" key="4">
    <source>
        <dbReference type="ARBA" id="ARBA00022801"/>
    </source>
</evidence>
<feature type="binding site" evidence="7">
    <location>
        <position position="227"/>
    </location>
    <ligand>
        <name>Zn(2+)</name>
        <dbReference type="ChEBI" id="CHEBI:29105"/>
        <label>3</label>
    </ligand>
</feature>
<feature type="domain" description="Xylose isomerase-like TIM barrel" evidence="8">
    <location>
        <begin position="18"/>
        <end position="278"/>
    </location>
</feature>
<feature type="binding site" evidence="7">
    <location>
        <position position="229"/>
    </location>
    <ligand>
        <name>Zn(2+)</name>
        <dbReference type="ChEBI" id="CHEBI:29105"/>
        <label>3</label>
    </ligand>
</feature>
<dbReference type="EC" id="3.1.21.2" evidence="7"/>
<dbReference type="AlphaFoldDB" id="A0A6J4V938"/>
<keyword evidence="3 7" id="KW-0227">DNA damage</keyword>
<feature type="binding site" evidence="7">
    <location>
        <position position="143"/>
    </location>
    <ligand>
        <name>Zn(2+)</name>
        <dbReference type="ChEBI" id="CHEBI:29105"/>
        <label>1</label>
    </ligand>
</feature>
<dbReference type="SMART" id="SM00518">
    <property type="entry name" value="AP2Ec"/>
    <property type="match status" value="1"/>
</dbReference>
<dbReference type="GO" id="GO:0008081">
    <property type="term" value="F:phosphoric diester hydrolase activity"/>
    <property type="evidence" value="ECO:0007669"/>
    <property type="project" value="TreeGrafter"/>
</dbReference>
<dbReference type="PROSITE" id="PS51432">
    <property type="entry name" value="AP_NUCLEASE_F2_4"/>
    <property type="match status" value="1"/>
</dbReference>
<sequence>MALLGAHVPTAGSVGRAFANAKAIGADSVQIFVKNPNRWGAGAFTEAELKAYGRERDRHGNPAVVAHASYLINLSATNPETLKRSRTALKDELTRCAQLGVGGLVLHPGAHLGAGIEAGLDAAARSLDLVLAEIETPVPVWLENTAGQGTVLGSRPQELAALIASCDQKVRLGVCLDTCHAFAAGYAVHTEAGLEEFLEAVETHIGSTRIGCFHLNDSLYPLGSRRDRHATLGLGEIGMAAFVWLAGDARFTNTPMLLETPVGDDKQEHARDLAHLREALSA</sequence>
<dbReference type="HAMAP" id="MF_00152">
    <property type="entry name" value="Nfo"/>
    <property type="match status" value="1"/>
</dbReference>
<keyword evidence="6 7" id="KW-0234">DNA repair</keyword>
<evidence type="ECO:0000256" key="6">
    <source>
        <dbReference type="ARBA" id="ARBA00023204"/>
    </source>
</evidence>
<keyword evidence="4 7" id="KW-0378">Hydrolase</keyword>